<dbReference type="NCBIfam" id="TIGR01617">
    <property type="entry name" value="arsC_related"/>
    <property type="match status" value="1"/>
</dbReference>
<dbReference type="InterPro" id="IPR036249">
    <property type="entry name" value="Thioredoxin-like_sf"/>
</dbReference>
<accession>A0A430A5G7</accession>
<organism evidence="4 5">
    <name type="scientific">Vagococcus fessus</name>
    <dbReference type="NCBI Taxonomy" id="120370"/>
    <lineage>
        <taxon>Bacteria</taxon>
        <taxon>Bacillati</taxon>
        <taxon>Bacillota</taxon>
        <taxon>Bacilli</taxon>
        <taxon>Lactobacillales</taxon>
        <taxon>Enterococcaceae</taxon>
        <taxon>Vagococcus</taxon>
    </lineage>
</organism>
<sequence>MVNFYWYPKCSTCKKAIAWLDENKIEYNLIDMIETPPAKEQLVAWMEESPLPVRRFFNTSGVRYREQGLKTIVNDFSNEEAAGRLCVDGMLIKRPILEKKGTPVLLGFKEADYEALLK</sequence>
<evidence type="ECO:0000256" key="1">
    <source>
        <dbReference type="ARBA" id="ARBA00023157"/>
    </source>
</evidence>
<reference evidence="4 5" key="1">
    <citation type="submission" date="2017-05" db="EMBL/GenBank/DDBJ databases">
        <title>Vagococcus spp. assemblies.</title>
        <authorList>
            <person name="Gulvik C.A."/>
        </authorList>
    </citation>
    <scope>NUCLEOTIDE SEQUENCE [LARGE SCALE GENOMIC DNA]</scope>
    <source>
        <strain evidence="4 5">CCUG 41755</strain>
    </source>
</reference>
<protein>
    <recommendedName>
        <fullName evidence="6">Arsenate reductase</fullName>
    </recommendedName>
</protein>
<dbReference type="OrthoDB" id="9794155at2"/>
<dbReference type="PANTHER" id="PTHR30041:SF8">
    <property type="entry name" value="PROTEIN YFFB"/>
    <property type="match status" value="1"/>
</dbReference>
<dbReference type="SUPFAM" id="SSF52833">
    <property type="entry name" value="Thioredoxin-like"/>
    <property type="match status" value="1"/>
</dbReference>
<name>A0A430A5G7_9ENTE</name>
<dbReference type="InterPro" id="IPR006504">
    <property type="entry name" value="Tscrpt_reg_Spx/MgsR"/>
</dbReference>
<dbReference type="PROSITE" id="PS51353">
    <property type="entry name" value="ARSC"/>
    <property type="match status" value="1"/>
</dbReference>
<dbReference type="EMBL" id="NGJY01000004">
    <property type="protein sequence ID" value="RSU02042.1"/>
    <property type="molecule type" value="Genomic_DNA"/>
</dbReference>
<keyword evidence="1" id="KW-1015">Disulfide bond</keyword>
<proteinExistence type="inferred from homology"/>
<keyword evidence="5" id="KW-1185">Reference proteome</keyword>
<dbReference type="PANTHER" id="PTHR30041">
    <property type="entry name" value="ARSENATE REDUCTASE"/>
    <property type="match status" value="1"/>
</dbReference>
<dbReference type="CDD" id="cd03036">
    <property type="entry name" value="ArsC_like"/>
    <property type="match status" value="1"/>
</dbReference>
<comment type="caution">
    <text evidence="4">The sequence shown here is derived from an EMBL/GenBank/DDBJ whole genome shotgun (WGS) entry which is preliminary data.</text>
</comment>
<dbReference type="Pfam" id="PF03960">
    <property type="entry name" value="ArsC"/>
    <property type="match status" value="1"/>
</dbReference>
<evidence type="ECO:0000256" key="3">
    <source>
        <dbReference type="PROSITE-ProRule" id="PRU01282"/>
    </source>
</evidence>
<evidence type="ECO:0000313" key="5">
    <source>
        <dbReference type="Proteomes" id="UP000287101"/>
    </source>
</evidence>
<keyword evidence="2" id="KW-0676">Redox-active center</keyword>
<dbReference type="InterPro" id="IPR006660">
    <property type="entry name" value="Arsenate_reductase-like"/>
</dbReference>
<gene>
    <name evidence="4" type="ORF">CBF31_09780</name>
</gene>
<evidence type="ECO:0000313" key="4">
    <source>
        <dbReference type="EMBL" id="RSU02042.1"/>
    </source>
</evidence>
<evidence type="ECO:0000256" key="2">
    <source>
        <dbReference type="ARBA" id="ARBA00023284"/>
    </source>
</evidence>
<dbReference type="RefSeq" id="WP_126832535.1">
    <property type="nucleotide sequence ID" value="NZ_CBCRYB010000005.1"/>
</dbReference>
<dbReference type="Gene3D" id="3.40.30.10">
    <property type="entry name" value="Glutaredoxin"/>
    <property type="match status" value="1"/>
</dbReference>
<evidence type="ECO:0008006" key="6">
    <source>
        <dbReference type="Google" id="ProtNLM"/>
    </source>
</evidence>
<comment type="similarity">
    <text evidence="3">Belongs to the ArsC family.</text>
</comment>
<dbReference type="AlphaFoldDB" id="A0A430A5G7"/>
<dbReference type="Proteomes" id="UP000287101">
    <property type="component" value="Unassembled WGS sequence"/>
</dbReference>